<dbReference type="CDD" id="cd10719">
    <property type="entry name" value="DnaJ_zf"/>
    <property type="match status" value="1"/>
</dbReference>
<evidence type="ECO:0000256" key="8">
    <source>
        <dbReference type="SAM" id="MobiDB-lite"/>
    </source>
</evidence>
<dbReference type="InterPro" id="IPR001623">
    <property type="entry name" value="DnaJ_domain"/>
</dbReference>
<dbReference type="GO" id="GO:0006515">
    <property type="term" value="P:protein quality control for misfolded or incompletely synthesized proteins"/>
    <property type="evidence" value="ECO:0007669"/>
    <property type="project" value="EnsemblFungi"/>
</dbReference>
<dbReference type="Pfam" id="PF01556">
    <property type="entry name" value="DnaJ_C"/>
    <property type="match status" value="1"/>
</dbReference>
<evidence type="ECO:0000256" key="6">
    <source>
        <dbReference type="ARBA" id="ARBA00072890"/>
    </source>
</evidence>
<feature type="domain" description="CR-type" evidence="10">
    <location>
        <begin position="186"/>
        <end position="267"/>
    </location>
</feature>
<dbReference type="PANTHER" id="PTHR43096:SF52">
    <property type="entry name" value="DNAJ HOMOLOG 1, MITOCHONDRIAL-RELATED"/>
    <property type="match status" value="1"/>
</dbReference>
<dbReference type="CDD" id="cd10747">
    <property type="entry name" value="DnaJ_C"/>
    <property type="match status" value="1"/>
</dbReference>
<dbReference type="Pfam" id="PF00226">
    <property type="entry name" value="DnaJ"/>
    <property type="match status" value="1"/>
</dbReference>
<evidence type="ECO:0000256" key="2">
    <source>
        <dbReference type="ARBA" id="ARBA00022737"/>
    </source>
</evidence>
<evidence type="ECO:0000256" key="4">
    <source>
        <dbReference type="ARBA" id="ARBA00022833"/>
    </source>
</evidence>
<keyword evidence="4 7" id="KW-0862">Zinc</keyword>
<dbReference type="SUPFAM" id="SSF57938">
    <property type="entry name" value="DnaJ/Hsp40 cysteine-rich domain"/>
    <property type="match status" value="1"/>
</dbReference>
<dbReference type="PROSITE" id="PS00636">
    <property type="entry name" value="DNAJ_1"/>
    <property type="match status" value="1"/>
</dbReference>
<dbReference type="InterPro" id="IPR036869">
    <property type="entry name" value="J_dom_sf"/>
</dbReference>
<name>A0A1E3QZC1_9ASCO</name>
<dbReference type="GO" id="GO:0005524">
    <property type="term" value="F:ATP binding"/>
    <property type="evidence" value="ECO:0007669"/>
    <property type="project" value="InterPro"/>
</dbReference>
<dbReference type="Gene3D" id="2.60.260.20">
    <property type="entry name" value="Urease metallochaperone UreE, N-terminal domain"/>
    <property type="match status" value="2"/>
</dbReference>
<evidence type="ECO:0000256" key="7">
    <source>
        <dbReference type="PROSITE-ProRule" id="PRU00546"/>
    </source>
</evidence>
<dbReference type="EMBL" id="KV454426">
    <property type="protein sequence ID" value="ODQ82437.1"/>
    <property type="molecule type" value="Genomic_DNA"/>
</dbReference>
<dbReference type="CDD" id="cd06257">
    <property type="entry name" value="DnaJ"/>
    <property type="match status" value="1"/>
</dbReference>
<keyword evidence="12" id="KW-1185">Reference proteome</keyword>
<evidence type="ECO:0000259" key="10">
    <source>
        <dbReference type="PROSITE" id="PS51188"/>
    </source>
</evidence>
<dbReference type="HAMAP" id="MF_01152">
    <property type="entry name" value="DnaJ"/>
    <property type="match status" value="1"/>
</dbReference>
<dbReference type="InterPro" id="IPR018253">
    <property type="entry name" value="DnaJ_domain_CS"/>
</dbReference>
<dbReference type="GeneID" id="30150100"/>
<evidence type="ECO:0000256" key="5">
    <source>
        <dbReference type="ARBA" id="ARBA00023186"/>
    </source>
</evidence>
<keyword evidence="3 7" id="KW-0863">Zinc-finger</keyword>
<dbReference type="GO" id="GO:0006458">
    <property type="term" value="P:'de novo' protein folding"/>
    <property type="evidence" value="ECO:0007669"/>
    <property type="project" value="EnsemblFungi"/>
</dbReference>
<dbReference type="GO" id="GO:0001671">
    <property type="term" value="F:ATPase activator activity"/>
    <property type="evidence" value="ECO:0007669"/>
    <property type="project" value="EnsemblFungi"/>
</dbReference>
<dbReference type="SMART" id="SM00271">
    <property type="entry name" value="DnaJ"/>
    <property type="match status" value="1"/>
</dbReference>
<dbReference type="Proteomes" id="UP000094336">
    <property type="component" value="Unassembled WGS sequence"/>
</dbReference>
<keyword evidence="1 7" id="KW-0479">Metal-binding</keyword>
<dbReference type="SUPFAM" id="SSF46565">
    <property type="entry name" value="Chaperone J-domain"/>
    <property type="match status" value="1"/>
</dbReference>
<feature type="region of interest" description="Disordered" evidence="8">
    <location>
        <begin position="416"/>
        <end position="441"/>
    </location>
</feature>
<dbReference type="InterPro" id="IPR008971">
    <property type="entry name" value="HSP40/DnaJ_pept-bd"/>
</dbReference>
<gene>
    <name evidence="11" type="ORF">BABINDRAFT_56069</name>
</gene>
<feature type="domain" description="J" evidence="9">
    <location>
        <begin position="41"/>
        <end position="105"/>
    </location>
</feature>
<dbReference type="FunFam" id="2.10.230.10:FF:000002">
    <property type="entry name" value="Molecular chaperone DnaJ"/>
    <property type="match status" value="1"/>
</dbReference>
<evidence type="ECO:0000256" key="3">
    <source>
        <dbReference type="ARBA" id="ARBA00022771"/>
    </source>
</evidence>
<dbReference type="GO" id="GO:0008270">
    <property type="term" value="F:zinc ion binding"/>
    <property type="evidence" value="ECO:0007669"/>
    <property type="project" value="UniProtKB-KW"/>
</dbReference>
<sequence length="459" mass="48933">MVLSTISIACGNHLGLRLSSALGSRLACRSFHVSHRSLLDDPYKTLGVGSSSSTSDIKKAYYKLAKQFHPDVNKEEGAEKKFHDIQGAYEILSDADKKAQYDQFGPSAFSENGGQGFGQGGFHNGNPFAGQGGDPFAGFGNINFEDIFGAAFGQGGRGRAGPTVANYVGDNIEILKTISFKESIFGTKLKIDYNALDECHTCDGSGLKTGKKKTTCPSCNGTGQAVHYVAGGFQMASTCRTCQGLGVHIPKKDACGDCHGHGVTDGGKSTSIDLPCGLSDGTKLRVPGEGDAPNVTKGPNVKVSKGDLIIRIRVNPHKEFTRDGDSIIYKAEIPMTTAALGGQITVPTIDDKSVKMKIPAGTQHGRIITMPGQGVPINRNINNRGDMKIVVSVKTLRPETATQTALLEALADAFNDPSAKKLDPNWKAESDEPVDHPSKLKRIEDFLSGTFKKLTDKKE</sequence>
<dbReference type="GO" id="GO:0031072">
    <property type="term" value="F:heat shock protein binding"/>
    <property type="evidence" value="ECO:0007669"/>
    <property type="project" value="InterPro"/>
</dbReference>
<dbReference type="Gene3D" id="1.10.287.110">
    <property type="entry name" value="DnaJ domain"/>
    <property type="match status" value="1"/>
</dbReference>
<dbReference type="GO" id="GO:0009408">
    <property type="term" value="P:response to heat"/>
    <property type="evidence" value="ECO:0007669"/>
    <property type="project" value="EnsemblFungi"/>
</dbReference>
<dbReference type="Pfam" id="PF00684">
    <property type="entry name" value="DnaJ_CXXCXGXG"/>
    <property type="match status" value="1"/>
</dbReference>
<feature type="zinc finger region" description="CR-type" evidence="7">
    <location>
        <begin position="186"/>
        <end position="267"/>
    </location>
</feature>
<reference evidence="12" key="1">
    <citation type="submission" date="2016-05" db="EMBL/GenBank/DDBJ databases">
        <title>Comparative genomics of biotechnologically important yeasts.</title>
        <authorList>
            <consortium name="DOE Joint Genome Institute"/>
            <person name="Riley R."/>
            <person name="Haridas S."/>
            <person name="Wolfe K.H."/>
            <person name="Lopes M.R."/>
            <person name="Hittinger C.T."/>
            <person name="Goker M."/>
            <person name="Salamov A."/>
            <person name="Wisecaver J."/>
            <person name="Long T.M."/>
            <person name="Aerts A.L."/>
            <person name="Barry K."/>
            <person name="Choi C."/>
            <person name="Clum A."/>
            <person name="Coughlan A.Y."/>
            <person name="Deshpande S."/>
            <person name="Douglass A.P."/>
            <person name="Hanson S.J."/>
            <person name="Klenk H.-P."/>
            <person name="Labutti K."/>
            <person name="Lapidus A."/>
            <person name="Lindquist E."/>
            <person name="Lipzen A."/>
            <person name="Meier-Kolthoff J.P."/>
            <person name="Ohm R.A."/>
            <person name="Otillar R.P."/>
            <person name="Pangilinan J."/>
            <person name="Peng Y."/>
            <person name="Rokas A."/>
            <person name="Rosa C.A."/>
            <person name="Scheuner C."/>
            <person name="Sibirny A.A."/>
            <person name="Slot J.C."/>
            <person name="Stielow J.B."/>
            <person name="Sun H."/>
            <person name="Kurtzman C.P."/>
            <person name="Blackwell M."/>
            <person name="Grigoriev I.V."/>
            <person name="Jeffries T.W."/>
        </authorList>
    </citation>
    <scope>NUCLEOTIDE SEQUENCE [LARGE SCALE GENOMIC DNA]</scope>
    <source>
        <strain evidence="12">NRRL Y-12698</strain>
    </source>
</reference>
<dbReference type="InterPro" id="IPR001305">
    <property type="entry name" value="HSP_DnaJ_Cys-rich_dom"/>
</dbReference>
<feature type="compositionally biased region" description="Basic and acidic residues" evidence="8">
    <location>
        <begin position="418"/>
        <end position="441"/>
    </location>
</feature>
<keyword evidence="5" id="KW-0143">Chaperone</keyword>
<dbReference type="PROSITE" id="PS50076">
    <property type="entry name" value="DNAJ_2"/>
    <property type="match status" value="1"/>
</dbReference>
<dbReference type="InterPro" id="IPR036410">
    <property type="entry name" value="HSP_DnaJ_Cys-rich_dom_sf"/>
</dbReference>
<dbReference type="GO" id="GO:0005759">
    <property type="term" value="C:mitochondrial matrix"/>
    <property type="evidence" value="ECO:0007669"/>
    <property type="project" value="EnsemblFungi"/>
</dbReference>
<dbReference type="GO" id="GO:0051082">
    <property type="term" value="F:unfolded protein binding"/>
    <property type="evidence" value="ECO:0007669"/>
    <property type="project" value="EnsemblFungi"/>
</dbReference>
<dbReference type="InterPro" id="IPR002939">
    <property type="entry name" value="DnaJ_C"/>
</dbReference>
<evidence type="ECO:0000313" key="11">
    <source>
        <dbReference type="EMBL" id="ODQ82437.1"/>
    </source>
</evidence>
<dbReference type="FunFam" id="2.60.260.20:FF:000005">
    <property type="entry name" value="Chaperone protein dnaJ 1, mitochondrial"/>
    <property type="match status" value="1"/>
</dbReference>
<organism evidence="11 12">
    <name type="scientific">Babjeviella inositovora NRRL Y-12698</name>
    <dbReference type="NCBI Taxonomy" id="984486"/>
    <lineage>
        <taxon>Eukaryota</taxon>
        <taxon>Fungi</taxon>
        <taxon>Dikarya</taxon>
        <taxon>Ascomycota</taxon>
        <taxon>Saccharomycotina</taxon>
        <taxon>Pichiomycetes</taxon>
        <taxon>Serinales incertae sedis</taxon>
        <taxon>Babjeviella</taxon>
    </lineage>
</organism>
<dbReference type="Gene3D" id="2.10.230.10">
    <property type="entry name" value="Heat shock protein DnaJ, cysteine-rich domain"/>
    <property type="match status" value="1"/>
</dbReference>
<accession>A0A1E3QZC1</accession>
<dbReference type="AlphaFoldDB" id="A0A1E3QZC1"/>
<dbReference type="PANTHER" id="PTHR43096">
    <property type="entry name" value="DNAJ HOMOLOG 1, MITOCHONDRIAL-RELATED"/>
    <property type="match status" value="1"/>
</dbReference>
<dbReference type="GO" id="GO:0042026">
    <property type="term" value="P:protein refolding"/>
    <property type="evidence" value="ECO:0007669"/>
    <property type="project" value="EnsemblFungi"/>
</dbReference>
<proteinExistence type="inferred from homology"/>
<dbReference type="OrthoDB" id="10256793at2759"/>
<evidence type="ECO:0000313" key="12">
    <source>
        <dbReference type="Proteomes" id="UP000094336"/>
    </source>
</evidence>
<evidence type="ECO:0000259" key="9">
    <source>
        <dbReference type="PROSITE" id="PS50076"/>
    </source>
</evidence>
<dbReference type="RefSeq" id="XP_018987765.1">
    <property type="nucleotide sequence ID" value="XM_019132247.1"/>
</dbReference>
<dbReference type="PRINTS" id="PR00625">
    <property type="entry name" value="JDOMAIN"/>
</dbReference>
<keyword evidence="2" id="KW-0677">Repeat</keyword>
<protein>
    <recommendedName>
        <fullName evidence="6">DnaJ homolog 1, mitochondrial</fullName>
    </recommendedName>
</protein>
<evidence type="ECO:0000256" key="1">
    <source>
        <dbReference type="ARBA" id="ARBA00022723"/>
    </source>
</evidence>
<dbReference type="PROSITE" id="PS51188">
    <property type="entry name" value="ZF_CR"/>
    <property type="match status" value="1"/>
</dbReference>
<dbReference type="InterPro" id="IPR012724">
    <property type="entry name" value="DnaJ"/>
</dbReference>
<dbReference type="STRING" id="984486.A0A1E3QZC1"/>
<dbReference type="SUPFAM" id="SSF49493">
    <property type="entry name" value="HSP40/DnaJ peptide-binding domain"/>
    <property type="match status" value="2"/>
</dbReference>